<dbReference type="Proteomes" id="UP001195422">
    <property type="component" value="Unassembled WGS sequence"/>
</dbReference>
<comment type="catalytic activity">
    <reaction evidence="4 5">
        <text>L-cysteine + L-glutamate + ATP = gamma-L-glutamyl-L-cysteine + ADP + phosphate + H(+)</text>
        <dbReference type="Rhea" id="RHEA:13285"/>
        <dbReference type="ChEBI" id="CHEBI:15378"/>
        <dbReference type="ChEBI" id="CHEBI:29985"/>
        <dbReference type="ChEBI" id="CHEBI:30616"/>
        <dbReference type="ChEBI" id="CHEBI:35235"/>
        <dbReference type="ChEBI" id="CHEBI:43474"/>
        <dbReference type="ChEBI" id="CHEBI:58173"/>
        <dbReference type="ChEBI" id="CHEBI:456216"/>
        <dbReference type="EC" id="6.3.2.2"/>
    </reaction>
</comment>
<evidence type="ECO:0000313" key="7">
    <source>
        <dbReference type="Proteomes" id="UP001195422"/>
    </source>
</evidence>
<evidence type="ECO:0000256" key="4">
    <source>
        <dbReference type="ARBA" id="ARBA00048819"/>
    </source>
</evidence>
<dbReference type="PANTHER" id="PTHR36510">
    <property type="entry name" value="GLUTAMATE--CYSTEINE LIGASE 2-RELATED"/>
    <property type="match status" value="1"/>
</dbReference>
<dbReference type="InterPro" id="IPR006336">
    <property type="entry name" value="GCS2"/>
</dbReference>
<evidence type="ECO:0000256" key="3">
    <source>
        <dbReference type="ARBA" id="ARBA00022840"/>
    </source>
</evidence>
<accession>A0ABS4XKZ5</accession>
<dbReference type="InterPro" id="IPR050141">
    <property type="entry name" value="GCL_type2/YbdK_subfam"/>
</dbReference>
<evidence type="ECO:0000256" key="1">
    <source>
        <dbReference type="ARBA" id="ARBA00022598"/>
    </source>
</evidence>
<keyword evidence="3 5" id="KW-0067">ATP-binding</keyword>
<evidence type="ECO:0000313" key="6">
    <source>
        <dbReference type="EMBL" id="MBP2397070.1"/>
    </source>
</evidence>
<dbReference type="HAMAP" id="MF_01609">
    <property type="entry name" value="Glu_cys_ligase_2"/>
    <property type="match status" value="1"/>
</dbReference>
<dbReference type="Gene3D" id="3.30.590.20">
    <property type="match status" value="1"/>
</dbReference>
<organism evidence="6 7">
    <name type="scientific">Glutamicibacter protophormiae</name>
    <name type="common">Brevibacterium protophormiae</name>
    <dbReference type="NCBI Taxonomy" id="37930"/>
    <lineage>
        <taxon>Bacteria</taxon>
        <taxon>Bacillati</taxon>
        <taxon>Actinomycetota</taxon>
        <taxon>Actinomycetes</taxon>
        <taxon>Micrococcales</taxon>
        <taxon>Micrococcaceae</taxon>
        <taxon>Glutamicibacter</taxon>
    </lineage>
</organism>
<dbReference type="GO" id="GO:0016874">
    <property type="term" value="F:ligase activity"/>
    <property type="evidence" value="ECO:0007669"/>
    <property type="project" value="UniProtKB-KW"/>
</dbReference>
<comment type="similarity">
    <text evidence="5">Belongs to the glutamate--cysteine ligase type 2 family. YbdK subfamily.</text>
</comment>
<dbReference type="RefSeq" id="WP_188949416.1">
    <property type="nucleotide sequence ID" value="NZ_BMPH01000014.1"/>
</dbReference>
<gene>
    <name evidence="6" type="ORF">JOF39_000151</name>
</gene>
<dbReference type="SUPFAM" id="SSF55931">
    <property type="entry name" value="Glutamine synthetase/guanido kinase"/>
    <property type="match status" value="1"/>
</dbReference>
<keyword evidence="7" id="KW-1185">Reference proteome</keyword>
<evidence type="ECO:0000256" key="5">
    <source>
        <dbReference type="HAMAP-Rule" id="MF_01609"/>
    </source>
</evidence>
<comment type="function">
    <text evidence="5">ATP-dependent carboxylate-amine ligase which exhibits weak glutamate--cysteine ligase activity.</text>
</comment>
<reference evidence="6 7" key="1">
    <citation type="submission" date="2021-03" db="EMBL/GenBank/DDBJ databases">
        <title>Sequencing the genomes of 1000 actinobacteria strains.</title>
        <authorList>
            <person name="Klenk H.-P."/>
        </authorList>
    </citation>
    <scope>NUCLEOTIDE SEQUENCE [LARGE SCALE GENOMIC DNA]</scope>
    <source>
        <strain evidence="6 7">DSM 20168</strain>
    </source>
</reference>
<protein>
    <recommendedName>
        <fullName evidence="5">Putative glutamate--cysteine ligase 2</fullName>
        <ecNumber evidence="5">6.3.2.2</ecNumber>
    </recommendedName>
    <alternativeName>
        <fullName evidence="5">Gamma-glutamylcysteine synthetase 2</fullName>
        <shortName evidence="5">GCS 2</shortName>
        <shortName evidence="5">Gamma-GCS 2</shortName>
    </alternativeName>
</protein>
<dbReference type="EC" id="6.3.2.2" evidence="5"/>
<dbReference type="InterPro" id="IPR011793">
    <property type="entry name" value="YbdK"/>
</dbReference>
<keyword evidence="2 5" id="KW-0547">Nucleotide-binding</keyword>
<dbReference type="EMBL" id="JAGIOJ010000001">
    <property type="protein sequence ID" value="MBP2397070.1"/>
    <property type="molecule type" value="Genomic_DNA"/>
</dbReference>
<proteinExistence type="inferred from homology"/>
<sequence>MPRTFGIEEEFFLVNPQTATLATVPPGLLEHVQGEDLAGATLVPELLGSQVELVSGICTTASDALESLLMGRRKLQEACAGAGLVPVATGTPPFLPGETEISEGQRYEDIQHFVPGIVREHYINGLHIHVHIPDAESGLQAMNVLRPWLPALTAIGANSPVWNGELSGFESWRMVHYRRWSVIGVPPAFDSMDHYQRLRRIMLNSGALLDAGHIGWAVRLSEHNPTIEVRAADEQLTAGESVAIAMLVRALVDTGLAQGRMAKTVEDRLLDLGLWHASKMGMSGPLFDAGTETRLEPEQVLRQLLDYAGEHLANNGDLDFVQNYFARIASVGNGAQRQRASWARGGGPALVQDAQQEFARRNDAGLPHQPVTGW</sequence>
<dbReference type="InterPro" id="IPR014746">
    <property type="entry name" value="Gln_synth/guanido_kin_cat_dom"/>
</dbReference>
<dbReference type="PANTHER" id="PTHR36510:SF1">
    <property type="entry name" value="GLUTAMATE--CYSTEINE LIGASE 2-RELATED"/>
    <property type="match status" value="1"/>
</dbReference>
<dbReference type="Pfam" id="PF04107">
    <property type="entry name" value="GCS2"/>
    <property type="match status" value="1"/>
</dbReference>
<name>A0ABS4XKZ5_GLUPR</name>
<comment type="caution">
    <text evidence="6">The sequence shown here is derived from an EMBL/GenBank/DDBJ whole genome shotgun (WGS) entry which is preliminary data.</text>
</comment>
<evidence type="ECO:0000256" key="2">
    <source>
        <dbReference type="ARBA" id="ARBA00022741"/>
    </source>
</evidence>
<dbReference type="NCBIfam" id="TIGR02050">
    <property type="entry name" value="gshA_cyan_rel"/>
    <property type="match status" value="1"/>
</dbReference>
<keyword evidence="1 5" id="KW-0436">Ligase</keyword>